<accession>D3E3K3</accession>
<dbReference type="CAZy" id="GT2">
    <property type="family name" value="Glycosyltransferase Family 2"/>
</dbReference>
<dbReference type="Gene3D" id="3.90.550.10">
    <property type="entry name" value="Spore Coat Polysaccharide Biosynthesis Protein SpsA, Chain A"/>
    <property type="match status" value="1"/>
</dbReference>
<evidence type="ECO:0000256" key="1">
    <source>
        <dbReference type="SAM" id="Coils"/>
    </source>
</evidence>
<dbReference type="SUPFAM" id="SSF53448">
    <property type="entry name" value="Nucleotide-diphospho-sugar transferases"/>
    <property type="match status" value="1"/>
</dbReference>
<evidence type="ECO:0000313" key="4">
    <source>
        <dbReference type="Proteomes" id="UP000008680"/>
    </source>
</evidence>
<dbReference type="InterPro" id="IPR029044">
    <property type="entry name" value="Nucleotide-diphossugar_trans"/>
</dbReference>
<protein>
    <submittedName>
        <fullName evidence="3">Glycosyl transferase GT2 family</fullName>
    </submittedName>
</protein>
<dbReference type="RefSeq" id="WP_012956063.1">
    <property type="nucleotide sequence ID" value="NC_013790.1"/>
</dbReference>
<evidence type="ECO:0000259" key="2">
    <source>
        <dbReference type="Pfam" id="PF00535"/>
    </source>
</evidence>
<dbReference type="GO" id="GO:0016758">
    <property type="term" value="F:hexosyltransferase activity"/>
    <property type="evidence" value="ECO:0007669"/>
    <property type="project" value="UniProtKB-ARBA"/>
</dbReference>
<evidence type="ECO:0000313" key="3">
    <source>
        <dbReference type="EMBL" id="ADC47114.1"/>
    </source>
</evidence>
<keyword evidence="3" id="KW-0808">Transferase</keyword>
<feature type="coiled-coil region" evidence="1">
    <location>
        <begin position="14"/>
        <end position="44"/>
    </location>
</feature>
<dbReference type="PATRIC" id="fig|634498.28.peg.1267"/>
<organism evidence="3 4">
    <name type="scientific">Methanobrevibacter ruminantium (strain ATCC 35063 / DSM 1093 / JCM 13430 / OCM 146 / M1)</name>
    <name type="common">Methanobacterium ruminantium</name>
    <dbReference type="NCBI Taxonomy" id="634498"/>
    <lineage>
        <taxon>Archaea</taxon>
        <taxon>Methanobacteriati</taxon>
        <taxon>Methanobacteriota</taxon>
        <taxon>Methanomada group</taxon>
        <taxon>Methanobacteria</taxon>
        <taxon>Methanobacteriales</taxon>
        <taxon>Methanobacteriaceae</taxon>
        <taxon>Methanobrevibacter</taxon>
    </lineage>
</organism>
<name>D3E3K3_METRM</name>
<dbReference type="Pfam" id="PF00535">
    <property type="entry name" value="Glycos_transf_2"/>
    <property type="match status" value="1"/>
</dbReference>
<keyword evidence="1" id="KW-0175">Coiled coil</keyword>
<dbReference type="PANTHER" id="PTHR22916">
    <property type="entry name" value="GLYCOSYLTRANSFERASE"/>
    <property type="match status" value="1"/>
</dbReference>
<dbReference type="KEGG" id="mru:mru_1264"/>
<dbReference type="GeneID" id="8770915"/>
<gene>
    <name evidence="3" type="ordered locus">mru_1264</name>
</gene>
<dbReference type="PANTHER" id="PTHR22916:SF3">
    <property type="entry name" value="UDP-GLCNAC:BETAGAL BETA-1,3-N-ACETYLGLUCOSAMINYLTRANSFERASE-LIKE PROTEIN 1"/>
    <property type="match status" value="1"/>
</dbReference>
<reference evidence="3 4" key="1">
    <citation type="journal article" date="2010" name="PLoS ONE">
        <title>The genome sequence of the rumen methanogen Methanobrevibacter ruminantium reveals new possibilities for controlling ruminant methane emissions.</title>
        <authorList>
            <person name="Leahy S.C."/>
            <person name="Kelly W.J."/>
            <person name="Altermann E."/>
            <person name="Ronimus R.S."/>
            <person name="Yeoman C.J."/>
            <person name="Pacheco D.M."/>
            <person name="Li D."/>
            <person name="Kong Z."/>
            <person name="McTavish S."/>
            <person name="Sang C."/>
            <person name="Lambie S.C."/>
            <person name="Janssen P.H."/>
            <person name="Dey D."/>
            <person name="Attwood G.T."/>
        </authorList>
    </citation>
    <scope>NUCLEOTIDE SEQUENCE [LARGE SCALE GENOMIC DNA]</scope>
    <source>
        <strain evidence="4">ATCC 35063 / DSM 1093 / JCM 13430 / OCM 146 / M1</strain>
    </source>
</reference>
<dbReference type="EMBL" id="CP001719">
    <property type="protein sequence ID" value="ADC47114.1"/>
    <property type="molecule type" value="Genomic_DNA"/>
</dbReference>
<dbReference type="Proteomes" id="UP000008680">
    <property type="component" value="Chromosome"/>
</dbReference>
<dbReference type="InterPro" id="IPR001173">
    <property type="entry name" value="Glyco_trans_2-like"/>
</dbReference>
<dbReference type="OrthoDB" id="46222at2157"/>
<dbReference type="eggNOG" id="arCOG01381">
    <property type="taxonomic scope" value="Archaea"/>
</dbReference>
<dbReference type="HOGENOM" id="CLU_788973_0_0_2"/>
<dbReference type="STRING" id="634498.mru_1264"/>
<sequence length="351" mass="40733">MGMKNLILSKSDQFNHYKDKANQLKKENKELKLKNEELEFKNNELSPELEEGISLIIPSYKGENHIQPLLESLEKQTISKDLFEVIFIVNGEMDSTIDILTDFAKSNPDMNIIISYTSEGGVSNARNIGIRIAKREYIGFLDDDDFISDNYLKALYDHIAPNRVVLSNFIDIDEETGEEIGSRLVPYSMNREGIFNDVVVKLTNLSIITTAKIIPALAVKGTDFNPNLNNGVDVSYYARLYPKNHFEFYFVSKEEGAVYYRIRRSGSISRQETSYQFNVLDRLKVIDDINESYKQVDKSDELYVHFLKILFDAQTYFIGLYLDEYPQDREKVIEEVRKHNFEYFSYEKLEG</sequence>
<dbReference type="CDD" id="cd00761">
    <property type="entry name" value="Glyco_tranf_GTA_type"/>
    <property type="match status" value="1"/>
</dbReference>
<proteinExistence type="predicted"/>
<keyword evidence="4" id="KW-1185">Reference proteome</keyword>
<feature type="domain" description="Glycosyltransferase 2-like" evidence="2">
    <location>
        <begin position="54"/>
        <end position="184"/>
    </location>
</feature>
<dbReference type="AlphaFoldDB" id="D3E3K3"/>